<keyword evidence="2" id="KW-0813">Transport</keyword>
<dbReference type="Proteomes" id="UP000663505">
    <property type="component" value="Chromosome"/>
</dbReference>
<sequence length="223" mass="25758">MMMIVGTLYRFNHNTLGWGSQSSEVLEKRMLRVGSQLFHWGIIFVLIGHVMGILIPLWVYNALGITPEFYHFNAILFGGIVGVIALIGNIILIVRRIASSRVRANAHVADYVTLITLFLVIATGISITLIYDEFVNRYEYRATVGPWFRQLFMLHPDASLMTQVPLIFQIHIILSFFLFAISSFTRLVHVWSYPFRYIGRAPIQYRSRIRYRRNPESSKEGTE</sequence>
<feature type="transmembrane region" description="Helical" evidence="14">
    <location>
        <begin position="72"/>
        <end position="94"/>
    </location>
</feature>
<dbReference type="Pfam" id="PF02665">
    <property type="entry name" value="Nitrate_red_gam"/>
    <property type="match status" value="1"/>
</dbReference>
<dbReference type="GO" id="GO:0020037">
    <property type="term" value="F:heme binding"/>
    <property type="evidence" value="ECO:0007669"/>
    <property type="project" value="TreeGrafter"/>
</dbReference>
<evidence type="ECO:0000256" key="8">
    <source>
        <dbReference type="ARBA" id="ARBA00022989"/>
    </source>
</evidence>
<evidence type="ECO:0000313" key="16">
    <source>
        <dbReference type="EMBL" id="QSO49865.1"/>
    </source>
</evidence>
<dbReference type="InterPro" id="IPR003816">
    <property type="entry name" value="Nitrate_red_gam"/>
</dbReference>
<keyword evidence="9 16" id="KW-0560">Oxidoreductase</keyword>
<dbReference type="GO" id="GO:0042128">
    <property type="term" value="P:nitrate assimilation"/>
    <property type="evidence" value="ECO:0007669"/>
    <property type="project" value="UniProtKB-KW"/>
</dbReference>
<dbReference type="GO" id="GO:0009325">
    <property type="term" value="C:nitrate reductase complex"/>
    <property type="evidence" value="ECO:0007669"/>
    <property type="project" value="InterPro"/>
</dbReference>
<accession>A0A9X7Z9L9</accession>
<dbReference type="SUPFAM" id="SSF103501">
    <property type="entry name" value="Respiratory nitrate reductase 1 gamma chain"/>
    <property type="match status" value="1"/>
</dbReference>
<gene>
    <name evidence="16" type="primary">narI</name>
    <name evidence="16" type="ORF">JZ786_13500</name>
</gene>
<dbReference type="EC" id="1.7.99.4" evidence="16"/>
<dbReference type="EMBL" id="CP071182">
    <property type="protein sequence ID" value="QSO49865.1"/>
    <property type="molecule type" value="Genomic_DNA"/>
</dbReference>
<dbReference type="KEGG" id="afx:JZ786_13500"/>
<feature type="binding site" description="axial binding residue" evidence="13">
    <location>
        <position position="189"/>
    </location>
    <ligand>
        <name>heme b</name>
        <dbReference type="ChEBI" id="CHEBI:60344"/>
        <label>1</label>
    </ligand>
    <ligandPart>
        <name>Fe</name>
        <dbReference type="ChEBI" id="CHEBI:18248"/>
    </ligandPart>
</feature>
<feature type="transmembrane region" description="Helical" evidence="14">
    <location>
        <begin position="166"/>
        <end position="188"/>
    </location>
</feature>
<keyword evidence="17" id="KW-1185">Reference proteome</keyword>
<dbReference type="FunFam" id="1.20.950.20:FF:000001">
    <property type="entry name" value="Respiratory nitrate reductase subunit gamma"/>
    <property type="match status" value="1"/>
</dbReference>
<dbReference type="PANTHER" id="PTHR30598:SF3">
    <property type="entry name" value="RESPIRATORY NITRATE REDUCTASE 1 GAMMA CHAIN"/>
    <property type="match status" value="1"/>
</dbReference>
<keyword evidence="10 13" id="KW-0408">Iron</keyword>
<keyword evidence="12 14" id="KW-0472">Membrane</keyword>
<evidence type="ECO:0000256" key="10">
    <source>
        <dbReference type="ARBA" id="ARBA00023004"/>
    </source>
</evidence>
<evidence type="ECO:0000256" key="9">
    <source>
        <dbReference type="ARBA" id="ARBA00023002"/>
    </source>
</evidence>
<evidence type="ECO:0000313" key="17">
    <source>
        <dbReference type="Proteomes" id="UP000663505"/>
    </source>
</evidence>
<keyword evidence="7" id="KW-0249">Electron transport</keyword>
<feature type="binding site" description="axial binding residue" evidence="13">
    <location>
        <position position="39"/>
    </location>
    <ligand>
        <name>heme b</name>
        <dbReference type="ChEBI" id="CHEBI:60344"/>
        <label>1</label>
    </ligand>
    <ligandPart>
        <name>Fe</name>
        <dbReference type="ChEBI" id="CHEBI:18248"/>
    </ligandPart>
</feature>
<evidence type="ECO:0000256" key="1">
    <source>
        <dbReference type="ARBA" id="ARBA00004651"/>
    </source>
</evidence>
<evidence type="ECO:0000256" key="13">
    <source>
        <dbReference type="PIRSR" id="PIRSR603816-1"/>
    </source>
</evidence>
<dbReference type="GO" id="GO:0046872">
    <property type="term" value="F:metal ion binding"/>
    <property type="evidence" value="ECO:0007669"/>
    <property type="project" value="UniProtKB-KW"/>
</dbReference>
<evidence type="ECO:0000256" key="5">
    <source>
        <dbReference type="ARBA" id="ARBA00022692"/>
    </source>
</evidence>
<dbReference type="NCBIfam" id="TIGR00351">
    <property type="entry name" value="narI"/>
    <property type="match status" value="1"/>
</dbReference>
<feature type="transmembrane region" description="Helical" evidence="14">
    <location>
        <begin position="106"/>
        <end position="131"/>
    </location>
</feature>
<name>A0A9X7Z9L9_9BACL</name>
<dbReference type="GO" id="GO:0008940">
    <property type="term" value="F:nitrate reductase activity"/>
    <property type="evidence" value="ECO:0007669"/>
    <property type="project" value="InterPro"/>
</dbReference>
<proteinExistence type="predicted"/>
<feature type="binding site" description="axial binding residue" evidence="13">
    <location>
        <position position="171"/>
    </location>
    <ligand>
        <name>heme b</name>
        <dbReference type="ChEBI" id="CHEBI:60344"/>
        <label>1</label>
    </ligand>
    <ligandPart>
        <name>Fe</name>
        <dbReference type="ChEBI" id="CHEBI:18248"/>
    </ligandPart>
</feature>
<keyword evidence="4 13" id="KW-0349">Heme</keyword>
<evidence type="ECO:0000256" key="3">
    <source>
        <dbReference type="ARBA" id="ARBA00022475"/>
    </source>
</evidence>
<dbReference type="GO" id="GO:0019645">
    <property type="term" value="P:anaerobic electron transport chain"/>
    <property type="evidence" value="ECO:0007669"/>
    <property type="project" value="TreeGrafter"/>
</dbReference>
<keyword evidence="8 14" id="KW-1133">Transmembrane helix</keyword>
<evidence type="ECO:0000259" key="15">
    <source>
        <dbReference type="Pfam" id="PF02665"/>
    </source>
</evidence>
<feature type="domain" description="NarG-like" evidence="15">
    <location>
        <begin position="2"/>
        <end position="208"/>
    </location>
</feature>
<keyword evidence="5 14" id="KW-0812">Transmembrane</keyword>
<comment type="subcellular location">
    <subcellularLocation>
        <location evidence="1">Cell membrane</location>
        <topology evidence="1">Multi-pass membrane protein</topology>
    </subcellularLocation>
</comment>
<evidence type="ECO:0000256" key="7">
    <source>
        <dbReference type="ARBA" id="ARBA00022982"/>
    </source>
</evidence>
<protein>
    <submittedName>
        <fullName evidence="16">Respiratory nitrate reductase subunit gamma</fullName>
        <ecNumber evidence="16">1.7.99.4</ecNumber>
    </submittedName>
</protein>
<evidence type="ECO:0000256" key="11">
    <source>
        <dbReference type="ARBA" id="ARBA00023063"/>
    </source>
</evidence>
<evidence type="ECO:0000256" key="6">
    <source>
        <dbReference type="ARBA" id="ARBA00022723"/>
    </source>
</evidence>
<dbReference type="InterPro" id="IPR051936">
    <property type="entry name" value="Heme-iron_electron_transfer"/>
</dbReference>
<reference evidence="16 17" key="1">
    <citation type="submission" date="2021-02" db="EMBL/GenBank/DDBJ databases">
        <title>Alicyclobacillus curvatus sp. nov. and Alicyclobacillus mengziensis sp. nov., two acidophilic bacteria isolated from acid mine drainage.</title>
        <authorList>
            <person name="Huang Y."/>
        </authorList>
    </citation>
    <scope>NUCLEOTIDE SEQUENCE [LARGE SCALE GENOMIC DNA]</scope>
    <source>
        <strain evidence="16 17">S30H14</strain>
    </source>
</reference>
<dbReference type="AlphaFoldDB" id="A0A9X7Z9L9"/>
<organism evidence="16 17">
    <name type="scientific">Alicyclobacillus mengziensis</name>
    <dbReference type="NCBI Taxonomy" id="2931921"/>
    <lineage>
        <taxon>Bacteria</taxon>
        <taxon>Bacillati</taxon>
        <taxon>Bacillota</taxon>
        <taxon>Bacilli</taxon>
        <taxon>Bacillales</taxon>
        <taxon>Alicyclobacillaceae</taxon>
        <taxon>Alicyclobacillus</taxon>
    </lineage>
</organism>
<keyword evidence="11" id="KW-0534">Nitrate assimilation</keyword>
<keyword evidence="6" id="KW-0479">Metal-binding</keyword>
<dbReference type="Gene3D" id="1.20.950.20">
    <property type="entry name" value="Transmembrane di-heme cytochromes, Chain C"/>
    <property type="match status" value="1"/>
</dbReference>
<evidence type="ECO:0000256" key="4">
    <source>
        <dbReference type="ARBA" id="ARBA00022617"/>
    </source>
</evidence>
<dbReference type="GO" id="GO:0005886">
    <property type="term" value="C:plasma membrane"/>
    <property type="evidence" value="ECO:0007669"/>
    <property type="project" value="UniProtKB-SubCell"/>
</dbReference>
<feature type="transmembrane region" description="Helical" evidence="14">
    <location>
        <begin position="37"/>
        <end position="60"/>
    </location>
</feature>
<evidence type="ECO:0000256" key="12">
    <source>
        <dbReference type="ARBA" id="ARBA00023136"/>
    </source>
</evidence>
<dbReference type="PANTHER" id="PTHR30598">
    <property type="entry name" value="NITRATE REDUCTASE PRIVATE CHAPERONE, REDOX ENZYME MATURATION PROTEIN REMP FAMILY"/>
    <property type="match status" value="1"/>
</dbReference>
<evidence type="ECO:0000256" key="14">
    <source>
        <dbReference type="SAM" id="Phobius"/>
    </source>
</evidence>
<evidence type="ECO:0000256" key="2">
    <source>
        <dbReference type="ARBA" id="ARBA00022448"/>
    </source>
</evidence>
<dbReference type="GO" id="GO:0009055">
    <property type="term" value="F:electron transfer activity"/>
    <property type="evidence" value="ECO:0007669"/>
    <property type="project" value="TreeGrafter"/>
</dbReference>
<dbReference type="InterPro" id="IPR023234">
    <property type="entry name" value="NarG-like_domain"/>
</dbReference>
<keyword evidence="3" id="KW-1003">Cell membrane</keyword>
<feature type="binding site" description="axial binding residue" evidence="13">
    <location>
        <position position="49"/>
    </location>
    <ligand>
        <name>heme b</name>
        <dbReference type="ChEBI" id="CHEBI:60344"/>
        <label>1</label>
    </ligand>
    <ligandPart>
        <name>Fe</name>
        <dbReference type="ChEBI" id="CHEBI:18248"/>
    </ligandPart>
</feature>
<dbReference type="InterPro" id="IPR036197">
    <property type="entry name" value="NarG-like_sf"/>
</dbReference>